<keyword evidence="1" id="KW-0540">Nuclease</keyword>
<name>A0A7K4FQI6_9ARCH</name>
<accession>A0A7K4FQI6</accession>
<dbReference type="Proteomes" id="UP000546917">
    <property type="component" value="Unassembled WGS sequence"/>
</dbReference>
<proteinExistence type="predicted"/>
<keyword evidence="1" id="KW-0378">Hydrolase</keyword>
<dbReference type="InterPro" id="IPR019070">
    <property type="entry name" value="Restrct_endonuc_II_SinI"/>
</dbReference>
<dbReference type="RefSeq" id="WP_171481757.1">
    <property type="nucleotide sequence ID" value="NZ_JABGBP010000237.1"/>
</dbReference>
<gene>
    <name evidence="1" type="ORF">HLB00_06700</name>
</gene>
<dbReference type="GO" id="GO:0009036">
    <property type="term" value="F:type II site-specific deoxyribonuclease activity"/>
    <property type="evidence" value="ECO:0007669"/>
    <property type="project" value="InterPro"/>
</dbReference>
<comment type="caution">
    <text evidence="1">The sequence shown here is derived from an EMBL/GenBank/DDBJ whole genome shotgun (WGS) entry which is preliminary data.</text>
</comment>
<keyword evidence="1" id="KW-0255">Endonuclease</keyword>
<dbReference type="AlphaFoldDB" id="A0A7K4FQI6"/>
<dbReference type="GO" id="GO:0009307">
    <property type="term" value="P:DNA restriction-modification system"/>
    <property type="evidence" value="ECO:0007669"/>
    <property type="project" value="InterPro"/>
</dbReference>
<dbReference type="EMBL" id="JABGBP010000237">
    <property type="protein sequence ID" value="NOL60519.1"/>
    <property type="molecule type" value="Genomic_DNA"/>
</dbReference>
<evidence type="ECO:0000313" key="2">
    <source>
        <dbReference type="Proteomes" id="UP000546917"/>
    </source>
</evidence>
<reference evidence="1 2" key="1">
    <citation type="submission" date="2020-05" db="EMBL/GenBank/DDBJ databases">
        <authorList>
            <person name="Zhang R."/>
        </authorList>
    </citation>
    <scope>NUCLEOTIDE SEQUENCE [LARGE SCALE GENOMIC DNA]</scope>
    <source>
        <strain evidence="1 2">DSM 28986</strain>
    </source>
</reference>
<protein>
    <submittedName>
        <fullName evidence="1">SinI family restriction endonuclease</fullName>
    </submittedName>
</protein>
<dbReference type="Pfam" id="PF09570">
    <property type="entry name" value="RE_SinI"/>
    <property type="match status" value="1"/>
</dbReference>
<evidence type="ECO:0000313" key="1">
    <source>
        <dbReference type="EMBL" id="NOL60519.1"/>
    </source>
</evidence>
<dbReference type="GO" id="GO:0003677">
    <property type="term" value="F:DNA binding"/>
    <property type="evidence" value="ECO:0007669"/>
    <property type="project" value="InterPro"/>
</dbReference>
<organism evidence="1 2">
    <name type="scientific">Ferroplasma acidiphilum</name>
    <dbReference type="NCBI Taxonomy" id="74969"/>
    <lineage>
        <taxon>Archaea</taxon>
        <taxon>Methanobacteriati</taxon>
        <taxon>Thermoplasmatota</taxon>
        <taxon>Thermoplasmata</taxon>
        <taxon>Thermoplasmatales</taxon>
        <taxon>Ferroplasmaceae</taxon>
        <taxon>Ferroplasma</taxon>
    </lineage>
</organism>
<sequence>MASQKKFALSDFGASPGQIREAFFSIAGNNPMLADLGYILEVGISNMPLFPQILLDGGATYTDYLSKWAKGYADAARNPPSSRKASPKGSCSDPAIQSIVQIATGVDAEFAMRLNAYHNLFMSAENIQGSLLEEYIGTCIRPYGWLWCRGHVFRAIDFCTTDGSVLLQVKNKSNTENSSSSAIRTGTEIKKWYRLGTKIQGGKRLPLYKWEALNKIINSHATTGVAPGCNMGEDSYQGFLRDVVLRNAGIISDQ</sequence>